<dbReference type="Pfam" id="PF06155">
    <property type="entry name" value="GBBH-like_N"/>
    <property type="match status" value="1"/>
</dbReference>
<dbReference type="CDD" id="cd02037">
    <property type="entry name" value="Mrp_NBP35"/>
    <property type="match status" value="1"/>
</dbReference>
<evidence type="ECO:0000256" key="7">
    <source>
        <dbReference type="ARBA" id="ARBA00022840"/>
    </source>
</evidence>
<dbReference type="InterPro" id="IPR033756">
    <property type="entry name" value="YlxH/NBP35"/>
</dbReference>
<dbReference type="GO" id="GO:0016226">
    <property type="term" value="P:iron-sulfur cluster assembly"/>
    <property type="evidence" value="ECO:0000318"/>
    <property type="project" value="GO_Central"/>
</dbReference>
<keyword evidence="5" id="KW-0479">Metal-binding</keyword>
<dbReference type="FunFam" id="3.30.2020.30:FF:000001">
    <property type="entry name" value="fe-S cluster assembly factor HCF101, chloroplastic"/>
    <property type="match status" value="1"/>
</dbReference>
<dbReference type="InterPro" id="IPR027417">
    <property type="entry name" value="P-loop_NTPase"/>
</dbReference>
<dbReference type="Pfam" id="PF01883">
    <property type="entry name" value="FeS_assembly_P"/>
    <property type="match status" value="1"/>
</dbReference>
<evidence type="ECO:0000313" key="15">
    <source>
        <dbReference type="EMBL" id="EOY30867.1"/>
    </source>
</evidence>
<dbReference type="AlphaFoldDB" id="A0A061GNY0"/>
<protein>
    <recommendedName>
        <fullName evidence="12">Fe-S cluster assembly factor HCF101, chloroplastic</fullName>
    </recommendedName>
</protein>
<evidence type="ECO:0000259" key="13">
    <source>
        <dbReference type="Pfam" id="PF01883"/>
    </source>
</evidence>
<dbReference type="STRING" id="3641.A0A061GNY0"/>
<keyword evidence="16" id="KW-1185">Reference proteome</keyword>
<keyword evidence="9" id="KW-0408">Iron</keyword>
<reference evidence="15 16" key="1">
    <citation type="journal article" date="2013" name="Genome Biol.">
        <title>The genome sequence of the most widely cultivated cacao type and its use to identify candidate genes regulating pod color.</title>
        <authorList>
            <person name="Motamayor J.C."/>
            <person name="Mockaitis K."/>
            <person name="Schmutz J."/>
            <person name="Haiminen N."/>
            <person name="Iii D.L."/>
            <person name="Cornejo O."/>
            <person name="Findley S.D."/>
            <person name="Zheng P."/>
            <person name="Utro F."/>
            <person name="Royaert S."/>
            <person name="Saski C."/>
            <person name="Jenkins J."/>
            <person name="Podicheti R."/>
            <person name="Zhao M."/>
            <person name="Scheffler B.E."/>
            <person name="Stack J.C."/>
            <person name="Feltus F.A."/>
            <person name="Mustiga G.M."/>
            <person name="Amores F."/>
            <person name="Phillips W."/>
            <person name="Marelli J.P."/>
            <person name="May G.D."/>
            <person name="Shapiro H."/>
            <person name="Ma J."/>
            <person name="Bustamante C.D."/>
            <person name="Schnell R.J."/>
            <person name="Main D."/>
            <person name="Gilbert D."/>
            <person name="Parida L."/>
            <person name="Kuhn D.N."/>
        </authorList>
    </citation>
    <scope>NUCLEOTIDE SEQUENCE [LARGE SCALE GENOMIC DNA]</scope>
    <source>
        <strain evidence="16">cv. Matina 1-6</strain>
    </source>
</reference>
<dbReference type="EMBL" id="CM001887">
    <property type="protein sequence ID" value="EOY30867.1"/>
    <property type="molecule type" value="Genomic_DNA"/>
</dbReference>
<evidence type="ECO:0000313" key="16">
    <source>
        <dbReference type="Proteomes" id="UP000026915"/>
    </source>
</evidence>
<gene>
    <name evidence="15" type="ORF">TCM_037926</name>
</gene>
<dbReference type="PANTHER" id="PTHR42961">
    <property type="entry name" value="IRON-SULFUR PROTEIN NUBPL"/>
    <property type="match status" value="1"/>
</dbReference>
<dbReference type="OMA" id="DEWSGEQ"/>
<evidence type="ECO:0000256" key="1">
    <source>
        <dbReference type="ARBA" id="ARBA00001966"/>
    </source>
</evidence>
<dbReference type="InterPro" id="IPR038492">
    <property type="entry name" value="GBBH-like_N_sf"/>
</dbReference>
<dbReference type="FunCoup" id="A0A061GNY0">
    <property type="interactions" value="1073"/>
</dbReference>
<accession>A0A061GNY0</accession>
<evidence type="ECO:0000256" key="11">
    <source>
        <dbReference type="ARBA" id="ARBA00024036"/>
    </source>
</evidence>
<dbReference type="Pfam" id="PF10609">
    <property type="entry name" value="ParA"/>
    <property type="match status" value="1"/>
</dbReference>
<evidence type="ECO:0000256" key="9">
    <source>
        <dbReference type="ARBA" id="ARBA00023004"/>
    </source>
</evidence>
<dbReference type="GO" id="GO:0009570">
    <property type="term" value="C:chloroplast stroma"/>
    <property type="evidence" value="ECO:0007669"/>
    <property type="project" value="UniProtKB-SubCell"/>
</dbReference>
<dbReference type="HAMAP" id="MF_02040">
    <property type="entry name" value="Mrp_NBP35"/>
    <property type="match status" value="1"/>
</dbReference>
<dbReference type="eggNOG" id="KOG3022">
    <property type="taxonomic scope" value="Eukaryota"/>
</dbReference>
<dbReference type="Gene3D" id="3.30.300.130">
    <property type="entry name" value="Fe-S cluster assembly (FSCA)"/>
    <property type="match status" value="1"/>
</dbReference>
<evidence type="ECO:0000259" key="14">
    <source>
        <dbReference type="Pfam" id="PF06155"/>
    </source>
</evidence>
<name>A0A061GNY0_THECC</name>
<organism evidence="15 16">
    <name type="scientific">Theobroma cacao</name>
    <name type="common">Cacao</name>
    <name type="synonym">Cocoa</name>
    <dbReference type="NCBI Taxonomy" id="3641"/>
    <lineage>
        <taxon>Eukaryota</taxon>
        <taxon>Viridiplantae</taxon>
        <taxon>Streptophyta</taxon>
        <taxon>Embryophyta</taxon>
        <taxon>Tracheophyta</taxon>
        <taxon>Spermatophyta</taxon>
        <taxon>Magnoliopsida</taxon>
        <taxon>eudicotyledons</taxon>
        <taxon>Gunneridae</taxon>
        <taxon>Pentapetalae</taxon>
        <taxon>rosids</taxon>
        <taxon>malvids</taxon>
        <taxon>Malvales</taxon>
        <taxon>Malvaceae</taxon>
        <taxon>Byttnerioideae</taxon>
        <taxon>Theobroma</taxon>
    </lineage>
</organism>
<dbReference type="InterPro" id="IPR000808">
    <property type="entry name" value="Mrp-like_CS"/>
</dbReference>
<dbReference type="FunFam" id="3.30.300.130:FF:000008">
    <property type="entry name" value="Fe-S cluster assembly factor HCF101, chloroplastic"/>
    <property type="match status" value="1"/>
</dbReference>
<dbReference type="InterPro" id="IPR044304">
    <property type="entry name" value="NUBPL-like"/>
</dbReference>
<evidence type="ECO:0000256" key="4">
    <source>
        <dbReference type="ARBA" id="ARBA00022640"/>
    </source>
</evidence>
<dbReference type="SUPFAM" id="SSF52540">
    <property type="entry name" value="P-loop containing nucleoside triphosphate hydrolases"/>
    <property type="match status" value="1"/>
</dbReference>
<comment type="similarity">
    <text evidence="11">Belongs to the Mrp/NBP35 ATP-binding proteins family.</text>
</comment>
<dbReference type="GO" id="GO:0046872">
    <property type="term" value="F:metal ion binding"/>
    <property type="evidence" value="ECO:0007669"/>
    <property type="project" value="UniProtKB-KW"/>
</dbReference>
<dbReference type="GO" id="GO:0051539">
    <property type="term" value="F:4 iron, 4 sulfur cluster binding"/>
    <property type="evidence" value="ECO:0000318"/>
    <property type="project" value="GO_Central"/>
</dbReference>
<dbReference type="FunFam" id="3.40.50.300:FF:000704">
    <property type="entry name" value="fe-S cluster assembly factor HCF101, chloroplastic"/>
    <property type="match status" value="1"/>
</dbReference>
<keyword evidence="8" id="KW-0809">Transit peptide</keyword>
<keyword evidence="7" id="KW-0067">ATP-binding</keyword>
<dbReference type="GO" id="GO:0140663">
    <property type="term" value="F:ATP-dependent FeS chaperone activity"/>
    <property type="evidence" value="ECO:0007669"/>
    <property type="project" value="InterPro"/>
</dbReference>
<dbReference type="Gene3D" id="3.40.50.300">
    <property type="entry name" value="P-loop containing nucleotide triphosphate hydrolases"/>
    <property type="match status" value="1"/>
</dbReference>
<feature type="domain" description="Gamma-butyrobetaine hydroxylase-like N-terminal" evidence="14">
    <location>
        <begin position="523"/>
        <end position="591"/>
    </location>
</feature>
<evidence type="ECO:0000256" key="2">
    <source>
        <dbReference type="ARBA" id="ARBA00004470"/>
    </source>
</evidence>
<evidence type="ECO:0000256" key="6">
    <source>
        <dbReference type="ARBA" id="ARBA00022741"/>
    </source>
</evidence>
<keyword evidence="4" id="KW-0934">Plastid</keyword>
<comment type="subcellular location">
    <subcellularLocation>
        <location evidence="2">Plastid</location>
        <location evidence="2">Chloroplast stroma</location>
    </subcellularLocation>
</comment>
<dbReference type="InterPro" id="IPR010376">
    <property type="entry name" value="GBBH-like_N"/>
</dbReference>
<evidence type="ECO:0000256" key="8">
    <source>
        <dbReference type="ARBA" id="ARBA00022946"/>
    </source>
</evidence>
<feature type="domain" description="MIP18 family-like" evidence="13">
    <location>
        <begin position="165"/>
        <end position="236"/>
    </location>
</feature>
<dbReference type="SUPFAM" id="SSF117916">
    <property type="entry name" value="Fe-S cluster assembly (FSCA) domain-like"/>
    <property type="match status" value="1"/>
</dbReference>
<dbReference type="InterPro" id="IPR002744">
    <property type="entry name" value="MIP18-like"/>
</dbReference>
<dbReference type="PROSITE" id="PS01215">
    <property type="entry name" value="MRP"/>
    <property type="match status" value="1"/>
</dbReference>
<dbReference type="Gene3D" id="3.30.2020.30">
    <property type="match status" value="1"/>
</dbReference>
<dbReference type="PANTHER" id="PTHR42961:SF2">
    <property type="entry name" value="IRON-SULFUR PROTEIN NUBPL"/>
    <property type="match status" value="1"/>
</dbReference>
<proteinExistence type="inferred from homology"/>
<dbReference type="GO" id="GO:0005524">
    <property type="term" value="F:ATP binding"/>
    <property type="evidence" value="ECO:0007669"/>
    <property type="project" value="UniProtKB-KW"/>
</dbReference>
<dbReference type="InterPro" id="IPR019591">
    <property type="entry name" value="Mrp/NBP35_ATP-bd"/>
</dbReference>
<comment type="cofactor">
    <cofactor evidence="1">
        <name>[4Fe-4S] cluster</name>
        <dbReference type="ChEBI" id="CHEBI:49883"/>
    </cofactor>
</comment>
<evidence type="ECO:0000256" key="12">
    <source>
        <dbReference type="ARBA" id="ARBA00071960"/>
    </source>
</evidence>
<dbReference type="Proteomes" id="UP000026915">
    <property type="component" value="Chromosome 9"/>
</dbReference>
<sequence length="615" mass="67170">MPRIAWSAYISVVWLERKRRLYGAKADTSSATLNRVKETVRYRLQGLQEIAGDSINGMLITNWGLEEDAAEKVLSFPSLSKMQLLHAPSWPHLSFQTTKQHLKGGLLSLEKCLQPSAAYCFFQPQKLERSIWVSHKRSNFSCFTPKAASLEAGSSATSIGTAEGDVLKALSQIMDPDFGTDIVSCGFVKDLLIDEALGEVSFRLELTTPACPIKDMFEQQANEVVARLPWVSKVSVTMSAQPAKPIFAGQLPAGLQTISNIVAVSSCKGGVGKSTVAVNLAYTLAGMGARVGIFDADVYGPSLPTMVSPENRLLEMNPEKRTIIPTEYLGVKMVSFGFAGQGHAIMRGPMVSGVINQLLTTAEWGELDYLVIDMPPGTGDIQLTLCQVVPLTAAVIVTTPQKLAFIDVAKGVRMFSKLKVPCVAVVENMCHFDADGKRYYPFGRGSGSQVVQQFGIPHLFDLPIRPTLSASGDSGTPEVVADPQGEVAKTFQNLGVCVVQQCAKIRQQVSTAVTYDKSIKAIKVKVPDSEEEFLLHPATVRRNDRSAQSVDEWTGEQKLQYGDIPEDIEPEEIRPMGNYAVSITWPDGFNQIAPYDQLQMMERLVDFPLPTSVQS</sequence>
<evidence type="ECO:0000256" key="3">
    <source>
        <dbReference type="ARBA" id="ARBA00022528"/>
    </source>
</evidence>
<dbReference type="InterPro" id="IPR034904">
    <property type="entry name" value="FSCA_dom_sf"/>
</dbReference>
<dbReference type="Gramene" id="EOY30867">
    <property type="protein sequence ID" value="EOY30867"/>
    <property type="gene ID" value="TCM_037926"/>
</dbReference>
<keyword evidence="3" id="KW-0150">Chloroplast</keyword>
<dbReference type="InParanoid" id="A0A061GNY0"/>
<keyword evidence="6" id="KW-0547">Nucleotide-binding</keyword>
<evidence type="ECO:0000256" key="10">
    <source>
        <dbReference type="ARBA" id="ARBA00023014"/>
    </source>
</evidence>
<evidence type="ECO:0000256" key="5">
    <source>
        <dbReference type="ARBA" id="ARBA00022723"/>
    </source>
</evidence>
<keyword evidence="10" id="KW-0411">Iron-sulfur</keyword>